<dbReference type="PROSITE" id="PS50005">
    <property type="entry name" value="TPR"/>
    <property type="match status" value="4"/>
</dbReference>
<dbReference type="Gene3D" id="1.25.40.10">
    <property type="entry name" value="Tetratricopeptide repeat domain"/>
    <property type="match status" value="2"/>
</dbReference>
<keyword evidence="1" id="KW-0802">TPR repeat</keyword>
<gene>
    <name evidence="2" type="ORF">CYFUS_002729</name>
</gene>
<dbReference type="AlphaFoldDB" id="A0A250J1C4"/>
<dbReference type="RefSeq" id="WP_232537547.1">
    <property type="nucleotide sequence ID" value="NZ_CP022098.1"/>
</dbReference>
<dbReference type="GO" id="GO:0097363">
    <property type="term" value="F:protein O-acetylglucosaminyltransferase activity"/>
    <property type="evidence" value="ECO:0007669"/>
    <property type="project" value="TreeGrafter"/>
</dbReference>
<dbReference type="KEGG" id="cfus:CYFUS_002729"/>
<dbReference type="PANTHER" id="PTHR44366">
    <property type="entry name" value="UDP-N-ACETYLGLUCOSAMINE--PEPTIDE N-ACETYLGLUCOSAMINYLTRANSFERASE 110 KDA SUBUNIT"/>
    <property type="match status" value="1"/>
</dbReference>
<dbReference type="InterPro" id="IPR019734">
    <property type="entry name" value="TPR_rpt"/>
</dbReference>
<dbReference type="Proteomes" id="UP000217257">
    <property type="component" value="Chromosome"/>
</dbReference>
<feature type="repeat" description="TPR" evidence="1">
    <location>
        <begin position="114"/>
        <end position="147"/>
    </location>
</feature>
<evidence type="ECO:0000313" key="2">
    <source>
        <dbReference type="EMBL" id="ATB37308.1"/>
    </source>
</evidence>
<evidence type="ECO:0000313" key="3">
    <source>
        <dbReference type="Proteomes" id="UP000217257"/>
    </source>
</evidence>
<dbReference type="Pfam" id="PF14559">
    <property type="entry name" value="TPR_19"/>
    <property type="match status" value="1"/>
</dbReference>
<feature type="repeat" description="TPR" evidence="1">
    <location>
        <begin position="182"/>
        <end position="215"/>
    </location>
</feature>
<dbReference type="EMBL" id="CP022098">
    <property type="protein sequence ID" value="ATB37308.1"/>
    <property type="molecule type" value="Genomic_DNA"/>
</dbReference>
<sequence length="369" mass="41805">MEEWTLIPWGRVSYTPAAMRSLRPMLALPLFLVSGCINTPPPSDRALVNNELCVQELDKGNCKQAEVYCDLGLEFAPQYADLWTNKGLIAMCMENKKQAKEWFIKAIRYNQDQASAHMNLGKIYLDAGDYGKAHDSFQRALKVNPDYIEARYNLGLTFLNMKKLDKAEKVFLTLLAVDPNVAQVHHDLGLVYYQMDDKTKAVEELGRAVQLAPSLNPDWWNDLGAVLMELSRFEEARQSFGSCVALSNDHSQCLNNLSIAQRKAALTDSALKEFRDTQRAENTPGALFELARKYKSQGLLAEEERAYKDCLKLDGRFAPCHYGLFQLYSEGQKRQSAEIACKNFLKYGALDEFPAEMQTCEKFLSAQSY</sequence>
<accession>A0A250J1C4</accession>
<protein>
    <recommendedName>
        <fullName evidence="4">Tetratricopeptide repeat protein</fullName>
    </recommendedName>
</protein>
<evidence type="ECO:0008006" key="4">
    <source>
        <dbReference type="Google" id="ProtNLM"/>
    </source>
</evidence>
<feature type="repeat" description="TPR" evidence="1">
    <location>
        <begin position="148"/>
        <end position="181"/>
    </location>
</feature>
<reference evidence="2 3" key="1">
    <citation type="submission" date="2017-06" db="EMBL/GenBank/DDBJ databases">
        <title>Sequencing and comparative analysis of myxobacterial genomes.</title>
        <authorList>
            <person name="Rupp O."/>
            <person name="Goesmann A."/>
            <person name="Sogaard-Andersen L."/>
        </authorList>
    </citation>
    <scope>NUCLEOTIDE SEQUENCE [LARGE SCALE GENOMIC DNA]</scope>
    <source>
        <strain evidence="2 3">DSM 52655</strain>
    </source>
</reference>
<dbReference type="SMART" id="SM00028">
    <property type="entry name" value="TPR"/>
    <property type="match status" value="7"/>
</dbReference>
<dbReference type="InterPro" id="IPR011990">
    <property type="entry name" value="TPR-like_helical_dom_sf"/>
</dbReference>
<dbReference type="PANTHER" id="PTHR44366:SF1">
    <property type="entry name" value="UDP-N-ACETYLGLUCOSAMINE--PEPTIDE N-ACETYLGLUCOSAMINYLTRANSFERASE 110 KDA SUBUNIT"/>
    <property type="match status" value="1"/>
</dbReference>
<dbReference type="SUPFAM" id="SSF48452">
    <property type="entry name" value="TPR-like"/>
    <property type="match status" value="1"/>
</dbReference>
<dbReference type="InterPro" id="IPR037919">
    <property type="entry name" value="OGT"/>
</dbReference>
<dbReference type="Pfam" id="PF13181">
    <property type="entry name" value="TPR_8"/>
    <property type="match status" value="1"/>
</dbReference>
<name>A0A250J1C4_9BACT</name>
<organism evidence="2 3">
    <name type="scientific">Cystobacter fuscus</name>
    <dbReference type="NCBI Taxonomy" id="43"/>
    <lineage>
        <taxon>Bacteria</taxon>
        <taxon>Pseudomonadati</taxon>
        <taxon>Myxococcota</taxon>
        <taxon>Myxococcia</taxon>
        <taxon>Myxococcales</taxon>
        <taxon>Cystobacterineae</taxon>
        <taxon>Archangiaceae</taxon>
        <taxon>Cystobacter</taxon>
    </lineage>
</organism>
<evidence type="ECO:0000256" key="1">
    <source>
        <dbReference type="PROSITE-ProRule" id="PRU00339"/>
    </source>
</evidence>
<dbReference type="Pfam" id="PF13432">
    <property type="entry name" value="TPR_16"/>
    <property type="match status" value="1"/>
</dbReference>
<feature type="repeat" description="TPR" evidence="1">
    <location>
        <begin position="217"/>
        <end position="250"/>
    </location>
</feature>
<dbReference type="PROSITE" id="PS50293">
    <property type="entry name" value="TPR_REGION"/>
    <property type="match status" value="1"/>
</dbReference>
<dbReference type="GO" id="GO:0006493">
    <property type="term" value="P:protein O-linked glycosylation"/>
    <property type="evidence" value="ECO:0007669"/>
    <property type="project" value="InterPro"/>
</dbReference>
<proteinExistence type="predicted"/>